<accession>A0A1G7ITI0</accession>
<evidence type="ECO:0000313" key="1">
    <source>
        <dbReference type="EMBL" id="SDF15905.1"/>
    </source>
</evidence>
<keyword evidence="2" id="KW-1185">Reference proteome</keyword>
<evidence type="ECO:0000313" key="2">
    <source>
        <dbReference type="Proteomes" id="UP000199321"/>
    </source>
</evidence>
<dbReference type="OrthoDB" id="9961119at2"/>
<dbReference type="RefSeq" id="WP_093145225.1">
    <property type="nucleotide sequence ID" value="NZ_BMWO01000008.1"/>
</dbReference>
<dbReference type="EMBL" id="FNBA01000007">
    <property type="protein sequence ID" value="SDF15905.1"/>
    <property type="molecule type" value="Genomic_DNA"/>
</dbReference>
<name>A0A1G7ITI0_9FLAO</name>
<gene>
    <name evidence="1" type="ORF">SAMN05421855_1077</name>
</gene>
<reference evidence="1 2" key="1">
    <citation type="submission" date="2016-10" db="EMBL/GenBank/DDBJ databases">
        <authorList>
            <person name="de Groot N.N."/>
        </authorList>
    </citation>
    <scope>NUCLEOTIDE SEQUENCE [LARGE SCALE GENOMIC DNA]</scope>
    <source>
        <strain evidence="1 2">DSM 16195</strain>
    </source>
</reference>
<proteinExistence type="predicted"/>
<protein>
    <submittedName>
        <fullName evidence="1">Uncharacterized protein</fullName>
    </submittedName>
</protein>
<dbReference type="Proteomes" id="UP000199321">
    <property type="component" value="Unassembled WGS sequence"/>
</dbReference>
<dbReference type="AlphaFoldDB" id="A0A1G7ITI0"/>
<sequence length="98" mass="10965">MGKVSLEDFIAKAKENGCEIEKKGKEYFIGNFPATNYPHIHIWKKGTIALSAGSRQNGKIGEDDEIDLEELSFQVDRYGRNLTGGLEETIEWAIDSDS</sequence>
<organism evidence="1 2">
    <name type="scientific">Ulvibacter litoralis</name>
    <dbReference type="NCBI Taxonomy" id="227084"/>
    <lineage>
        <taxon>Bacteria</taxon>
        <taxon>Pseudomonadati</taxon>
        <taxon>Bacteroidota</taxon>
        <taxon>Flavobacteriia</taxon>
        <taxon>Flavobacteriales</taxon>
        <taxon>Flavobacteriaceae</taxon>
        <taxon>Ulvibacter</taxon>
    </lineage>
</organism>